<dbReference type="InterPro" id="IPR019410">
    <property type="entry name" value="Methyltransf_16"/>
</dbReference>
<dbReference type="GO" id="GO:0005829">
    <property type="term" value="C:cytosol"/>
    <property type="evidence" value="ECO:0007669"/>
    <property type="project" value="TreeGrafter"/>
</dbReference>
<dbReference type="Gene3D" id="3.40.50.150">
    <property type="entry name" value="Vaccinia Virus protein VP39"/>
    <property type="match status" value="1"/>
</dbReference>
<sequence length="196" mass="22886">MFSFHLFCRANVTVTDLEEVQDLLKMNIEKNQHLVSGSIQAKVLKWGEDVTDFLPAPDFILMADCIYYEESLEPLLKTLKDLAGLGTFILCCYEERTMGQNPEVEKRYFELLQRDFKLQKVPLDEHDEEYRSEDIHIFIIRRKKMTSQLMLIFQPARSASSKDQNSFKSFEKEFDNSTSHLGVLNLMLTFNWNAGI</sequence>
<dbReference type="GO" id="GO:0008168">
    <property type="term" value="F:methyltransferase activity"/>
    <property type="evidence" value="ECO:0007669"/>
    <property type="project" value="UniProtKB-KW"/>
</dbReference>
<dbReference type="GO" id="GO:0032259">
    <property type="term" value="P:methylation"/>
    <property type="evidence" value="ECO:0007669"/>
    <property type="project" value="UniProtKB-KW"/>
</dbReference>
<keyword evidence="3" id="KW-1185">Reference proteome</keyword>
<accession>A0A9F5IJL5</accession>
<protein>
    <submittedName>
        <fullName evidence="4">Protein-lysine methyltransferase METTL21D isoform X1</fullName>
    </submittedName>
</protein>
<dbReference type="RefSeq" id="XP_025022095.1">
    <property type="nucleotide sequence ID" value="XM_025166327.1"/>
</dbReference>
<dbReference type="OrthoDB" id="413520at2759"/>
<evidence type="ECO:0000313" key="3">
    <source>
        <dbReference type="Proteomes" id="UP000695026"/>
    </source>
</evidence>
<dbReference type="AlphaFoldDB" id="A0A9F5IJL5"/>
<keyword evidence="1 4" id="KW-0808">Transferase</keyword>
<dbReference type="InterPro" id="IPR029063">
    <property type="entry name" value="SAM-dependent_MTases_sf"/>
</dbReference>
<keyword evidence="1 4" id="KW-0489">Methyltransferase</keyword>
<organism evidence="3 4">
    <name type="scientific">Python bivittatus</name>
    <name type="common">Burmese python</name>
    <name type="synonym">Python molurus bivittatus</name>
    <dbReference type="NCBI Taxonomy" id="176946"/>
    <lineage>
        <taxon>Eukaryota</taxon>
        <taxon>Metazoa</taxon>
        <taxon>Chordata</taxon>
        <taxon>Craniata</taxon>
        <taxon>Vertebrata</taxon>
        <taxon>Euteleostomi</taxon>
        <taxon>Lepidosauria</taxon>
        <taxon>Squamata</taxon>
        <taxon>Bifurcata</taxon>
        <taxon>Unidentata</taxon>
        <taxon>Episquamata</taxon>
        <taxon>Toxicofera</taxon>
        <taxon>Serpentes</taxon>
        <taxon>Henophidia</taxon>
        <taxon>Pythonidae</taxon>
        <taxon>Python</taxon>
    </lineage>
</organism>
<dbReference type="GeneID" id="103057268"/>
<reference evidence="4" key="1">
    <citation type="submission" date="2025-08" db="UniProtKB">
        <authorList>
            <consortium name="RefSeq"/>
        </authorList>
    </citation>
    <scope>IDENTIFICATION</scope>
    <source>
        <tissue evidence="4">Liver</tissue>
    </source>
</reference>
<dbReference type="PANTHER" id="PTHR14614">
    <property type="entry name" value="HEPATOCELLULAR CARCINOMA-ASSOCIATED ANTIGEN"/>
    <property type="match status" value="1"/>
</dbReference>
<dbReference type="Proteomes" id="UP000695026">
    <property type="component" value="Unplaced"/>
</dbReference>
<gene>
    <name evidence="4" type="primary">VCPKMT</name>
</gene>
<evidence type="ECO:0000313" key="4">
    <source>
        <dbReference type="RefSeq" id="XP_025022095.1"/>
    </source>
</evidence>
<evidence type="ECO:0000256" key="1">
    <source>
        <dbReference type="ARBA" id="ARBA00022603"/>
    </source>
</evidence>
<dbReference type="PANTHER" id="PTHR14614:SF44">
    <property type="entry name" value="PROTEIN N-LYSINE METHYLTRANSFERASE METTL21D"/>
    <property type="match status" value="1"/>
</dbReference>
<dbReference type="CTD" id="79609"/>
<dbReference type="OMA" id="IHIFTIR"/>
<evidence type="ECO:0000256" key="2">
    <source>
        <dbReference type="ARBA" id="ARBA00022691"/>
    </source>
</evidence>
<dbReference type="GO" id="GO:0032991">
    <property type="term" value="C:protein-containing complex"/>
    <property type="evidence" value="ECO:0007669"/>
    <property type="project" value="TreeGrafter"/>
</dbReference>
<proteinExistence type="predicted"/>
<name>A0A9F5IJL5_PYTBI</name>
<keyword evidence="2" id="KW-0949">S-adenosyl-L-methionine</keyword>
<dbReference type="Pfam" id="PF10294">
    <property type="entry name" value="Methyltransf_16"/>
    <property type="match status" value="1"/>
</dbReference>